<dbReference type="PANTHER" id="PTHR43384:SF13">
    <property type="entry name" value="SLR0110 PROTEIN"/>
    <property type="match status" value="1"/>
</dbReference>
<feature type="domain" description="AAA" evidence="1">
    <location>
        <begin position="142"/>
        <end position="299"/>
    </location>
</feature>
<dbReference type="RefSeq" id="WP_091367329.1">
    <property type="nucleotide sequence ID" value="NZ_FMZF01000005.1"/>
</dbReference>
<dbReference type="GO" id="GO:0016887">
    <property type="term" value="F:ATP hydrolysis activity"/>
    <property type="evidence" value="ECO:0007669"/>
    <property type="project" value="TreeGrafter"/>
</dbReference>
<gene>
    <name evidence="2" type="ORF">SAMN05660690_3606</name>
</gene>
<dbReference type="InterPro" id="IPR027417">
    <property type="entry name" value="P-loop_NTPase"/>
</dbReference>
<dbReference type="Gene3D" id="3.40.50.300">
    <property type="entry name" value="P-loop containing nucleotide triphosphate hydrolases"/>
    <property type="match status" value="1"/>
</dbReference>
<evidence type="ECO:0000313" key="3">
    <source>
        <dbReference type="Proteomes" id="UP000199416"/>
    </source>
</evidence>
<proteinExistence type="predicted"/>
<sequence length="396" mass="41458">MSRIVLAAADQELCGRVLAAADGDVHVLPPGRLPSDPARLFEQLWDGELPDVLVVGPDAAPAEALSLAARLDVQCPGISVVLVAAPTPELWQEAMRAGIRDLLAPDAPVEALRAAIDRAGAAAAGRRRVLRPLEETARYTGRVITVASPKGGVGKTTVSTNLAVGLTAAAPQSTVLVDLDVQFGDVASALGLTPEYTLPDAVHGPASQDTMVLKTFLTQHPSGLYAVCGAESPAAGDSITGADVSRLLASLAREFRYVVVDTAPGLSEQTLAALDRATDVVMLSSMDVPGVRGLRKELDVLRELCMIPAGRHVVMNFADPKGGLSVRDVETTIGTGIDVVLPRSSSVPASTNRGVPLLQDGGREPVVKELRRLVSRFAATPIVRPGRYRAKHRAAS</sequence>
<keyword evidence="3" id="KW-1185">Reference proteome</keyword>
<dbReference type="AlphaFoldDB" id="A0A1G6SGM6"/>
<dbReference type="GO" id="GO:0005829">
    <property type="term" value="C:cytosol"/>
    <property type="evidence" value="ECO:0007669"/>
    <property type="project" value="TreeGrafter"/>
</dbReference>
<dbReference type="STRING" id="1190417.SAMN05660690_3606"/>
<dbReference type="InterPro" id="IPR050625">
    <property type="entry name" value="ParA/MinD_ATPase"/>
</dbReference>
<evidence type="ECO:0000259" key="1">
    <source>
        <dbReference type="Pfam" id="PF13614"/>
    </source>
</evidence>
<dbReference type="GO" id="GO:0005524">
    <property type="term" value="F:ATP binding"/>
    <property type="evidence" value="ECO:0007669"/>
    <property type="project" value="TreeGrafter"/>
</dbReference>
<dbReference type="GO" id="GO:0051782">
    <property type="term" value="P:negative regulation of cell division"/>
    <property type="evidence" value="ECO:0007669"/>
    <property type="project" value="TreeGrafter"/>
</dbReference>
<accession>A0A1G6SGM6</accession>
<reference evidence="3" key="1">
    <citation type="submission" date="2016-10" db="EMBL/GenBank/DDBJ databases">
        <authorList>
            <person name="Varghese N."/>
            <person name="Submissions S."/>
        </authorList>
    </citation>
    <scope>NUCLEOTIDE SEQUENCE [LARGE SCALE GENOMIC DNA]</scope>
    <source>
        <strain evidence="3">DSM 45421</strain>
    </source>
</reference>
<dbReference type="InterPro" id="IPR025669">
    <property type="entry name" value="AAA_dom"/>
</dbReference>
<dbReference type="SUPFAM" id="SSF52540">
    <property type="entry name" value="P-loop containing nucleoside triphosphate hydrolases"/>
    <property type="match status" value="1"/>
</dbReference>
<name>A0A1G6SGM6_9ACTN</name>
<evidence type="ECO:0000313" key="2">
    <source>
        <dbReference type="EMBL" id="SDD16080.1"/>
    </source>
</evidence>
<dbReference type="OrthoDB" id="3448281at2"/>
<protein>
    <submittedName>
        <fullName evidence="2">Pilus assembly protein CpaE</fullName>
    </submittedName>
</protein>
<dbReference type="Pfam" id="PF13614">
    <property type="entry name" value="AAA_31"/>
    <property type="match status" value="1"/>
</dbReference>
<dbReference type="PANTHER" id="PTHR43384">
    <property type="entry name" value="SEPTUM SITE-DETERMINING PROTEIN MIND HOMOLOG, CHLOROPLASTIC-RELATED"/>
    <property type="match status" value="1"/>
</dbReference>
<dbReference type="Proteomes" id="UP000199416">
    <property type="component" value="Unassembled WGS sequence"/>
</dbReference>
<organism evidence="2 3">
    <name type="scientific">Geodermatophilus telluris</name>
    <dbReference type="NCBI Taxonomy" id="1190417"/>
    <lineage>
        <taxon>Bacteria</taxon>
        <taxon>Bacillati</taxon>
        <taxon>Actinomycetota</taxon>
        <taxon>Actinomycetes</taxon>
        <taxon>Geodermatophilales</taxon>
        <taxon>Geodermatophilaceae</taxon>
        <taxon>Geodermatophilus</taxon>
    </lineage>
</organism>
<dbReference type="GO" id="GO:0009898">
    <property type="term" value="C:cytoplasmic side of plasma membrane"/>
    <property type="evidence" value="ECO:0007669"/>
    <property type="project" value="TreeGrafter"/>
</dbReference>
<dbReference type="EMBL" id="FMZF01000005">
    <property type="protein sequence ID" value="SDD16080.1"/>
    <property type="molecule type" value="Genomic_DNA"/>
</dbReference>